<feature type="signal peptide" evidence="1">
    <location>
        <begin position="1"/>
        <end position="19"/>
    </location>
</feature>
<sequence>MLVWRRSLEILLLVRQSTCISELLLVLSSGFTRHQMRTAASHFSRSRFVTSRRLMQTQLRSGLPGLL</sequence>
<dbReference type="Proteomes" id="UP000028582">
    <property type="component" value="Unassembled WGS sequence"/>
</dbReference>
<gene>
    <name evidence="2" type="ORF">F444_04548</name>
</gene>
<evidence type="ECO:0000256" key="1">
    <source>
        <dbReference type="SAM" id="SignalP"/>
    </source>
</evidence>
<dbReference type="AlphaFoldDB" id="A0A081AQB6"/>
<organism evidence="2 3">
    <name type="scientific">Phytophthora nicotianae P1976</name>
    <dbReference type="NCBI Taxonomy" id="1317066"/>
    <lineage>
        <taxon>Eukaryota</taxon>
        <taxon>Sar</taxon>
        <taxon>Stramenopiles</taxon>
        <taxon>Oomycota</taxon>
        <taxon>Peronosporomycetes</taxon>
        <taxon>Peronosporales</taxon>
        <taxon>Peronosporaceae</taxon>
        <taxon>Phytophthora</taxon>
    </lineage>
</organism>
<evidence type="ECO:0000313" key="3">
    <source>
        <dbReference type="Proteomes" id="UP000028582"/>
    </source>
</evidence>
<evidence type="ECO:0008006" key="4">
    <source>
        <dbReference type="Google" id="ProtNLM"/>
    </source>
</evidence>
<evidence type="ECO:0000313" key="2">
    <source>
        <dbReference type="EMBL" id="ETO81077.1"/>
    </source>
</evidence>
<dbReference type="EMBL" id="ANJA01000913">
    <property type="protein sequence ID" value="ETO81077.1"/>
    <property type="molecule type" value="Genomic_DNA"/>
</dbReference>
<reference evidence="2 3" key="1">
    <citation type="submission" date="2013-11" db="EMBL/GenBank/DDBJ databases">
        <title>The Genome Sequence of Phytophthora parasitica P1976.</title>
        <authorList>
            <consortium name="The Broad Institute Genomics Platform"/>
            <person name="Russ C."/>
            <person name="Tyler B."/>
            <person name="Panabieres F."/>
            <person name="Shan W."/>
            <person name="Tripathy S."/>
            <person name="Grunwald N."/>
            <person name="Machado M."/>
            <person name="Johnson C.S."/>
            <person name="Walker B."/>
            <person name="Young S."/>
            <person name="Zeng Q."/>
            <person name="Gargeya S."/>
            <person name="Fitzgerald M."/>
            <person name="Haas B."/>
            <person name="Abouelleil A."/>
            <person name="Allen A.W."/>
            <person name="Alvarado L."/>
            <person name="Arachchi H.M."/>
            <person name="Berlin A.M."/>
            <person name="Chapman S.B."/>
            <person name="Gainer-Dewar J."/>
            <person name="Goldberg J."/>
            <person name="Griggs A."/>
            <person name="Gujja S."/>
            <person name="Hansen M."/>
            <person name="Howarth C."/>
            <person name="Imamovic A."/>
            <person name="Ireland A."/>
            <person name="Larimer J."/>
            <person name="McCowan C."/>
            <person name="Murphy C."/>
            <person name="Pearson M."/>
            <person name="Poon T.W."/>
            <person name="Priest M."/>
            <person name="Roberts A."/>
            <person name="Saif S."/>
            <person name="Shea T."/>
            <person name="Sisk P."/>
            <person name="Sykes S."/>
            <person name="Wortman J."/>
            <person name="Nusbaum C."/>
            <person name="Birren B."/>
        </authorList>
    </citation>
    <scope>NUCLEOTIDE SEQUENCE [LARGE SCALE GENOMIC DNA]</scope>
    <source>
        <strain evidence="2 3">P1976</strain>
    </source>
</reference>
<protein>
    <recommendedName>
        <fullName evidence="4">Secreted protein</fullName>
    </recommendedName>
</protein>
<keyword evidence="1" id="KW-0732">Signal</keyword>
<feature type="chain" id="PRO_5001754411" description="Secreted protein" evidence="1">
    <location>
        <begin position="20"/>
        <end position="67"/>
    </location>
</feature>
<proteinExistence type="predicted"/>
<comment type="caution">
    <text evidence="2">The sequence shown here is derived from an EMBL/GenBank/DDBJ whole genome shotgun (WGS) entry which is preliminary data.</text>
</comment>
<accession>A0A081AQB6</accession>
<name>A0A081AQB6_PHYNI</name>